<reference evidence="2 3" key="1">
    <citation type="submission" date="2020-07" db="EMBL/GenBank/DDBJ databases">
        <authorList>
            <person name="Zhuang K."/>
            <person name="Ran Y."/>
        </authorList>
    </citation>
    <scope>NUCLEOTIDE SEQUENCE [LARGE SCALE GENOMIC DNA]</scope>
    <source>
        <strain evidence="2 3">WCH-YHL-001</strain>
    </source>
</reference>
<gene>
    <name evidence="2" type="ORF">H0264_30380</name>
</gene>
<keyword evidence="3" id="KW-1185">Reference proteome</keyword>
<dbReference type="AlphaFoldDB" id="A0A7D6ZN15"/>
<keyword evidence="1" id="KW-0812">Transmembrane</keyword>
<sequence length="148" mass="15792">MASSNQSYDTAVEVRTGAFDSTMSYLLDQFTAWAAPRLRKLAAFLFAEFARGVIAVLLLGFALVAAIYGTIYFVGFLVEVLDIWLPHWAATGIVAALMLLPAGGAALIGLWQVSKMRSVRAGGSLAAKAGGLLWNLARGKQTQAGKPW</sequence>
<evidence type="ECO:0000256" key="1">
    <source>
        <dbReference type="SAM" id="Phobius"/>
    </source>
</evidence>
<keyword evidence="1" id="KW-0472">Membrane</keyword>
<protein>
    <submittedName>
        <fullName evidence="2">Phage holin family protein</fullName>
    </submittedName>
</protein>
<dbReference type="Pfam" id="PF07332">
    <property type="entry name" value="Phage_holin_3_6"/>
    <property type="match status" value="1"/>
</dbReference>
<evidence type="ECO:0000313" key="3">
    <source>
        <dbReference type="Proteomes" id="UP000515512"/>
    </source>
</evidence>
<organism evidence="2 3">
    <name type="scientific">Nocardia huaxiensis</name>
    <dbReference type="NCBI Taxonomy" id="2755382"/>
    <lineage>
        <taxon>Bacteria</taxon>
        <taxon>Bacillati</taxon>
        <taxon>Actinomycetota</taxon>
        <taxon>Actinomycetes</taxon>
        <taxon>Mycobacteriales</taxon>
        <taxon>Nocardiaceae</taxon>
        <taxon>Nocardia</taxon>
    </lineage>
</organism>
<evidence type="ECO:0000313" key="2">
    <source>
        <dbReference type="EMBL" id="QLY29525.1"/>
    </source>
</evidence>
<proteinExistence type="predicted"/>
<keyword evidence="1" id="KW-1133">Transmembrane helix</keyword>
<accession>A0A7D6ZN15</accession>
<dbReference type="KEGG" id="nhu:H0264_30380"/>
<name>A0A7D6ZN15_9NOCA</name>
<dbReference type="Proteomes" id="UP000515512">
    <property type="component" value="Chromosome"/>
</dbReference>
<dbReference type="InterPro" id="IPR009937">
    <property type="entry name" value="Phage_holin_3_6"/>
</dbReference>
<dbReference type="RefSeq" id="WP_181580729.1">
    <property type="nucleotide sequence ID" value="NZ_CP059399.1"/>
</dbReference>
<feature type="transmembrane region" description="Helical" evidence="1">
    <location>
        <begin position="49"/>
        <end position="75"/>
    </location>
</feature>
<dbReference type="EMBL" id="CP059399">
    <property type="protein sequence ID" value="QLY29525.1"/>
    <property type="molecule type" value="Genomic_DNA"/>
</dbReference>
<feature type="transmembrane region" description="Helical" evidence="1">
    <location>
        <begin position="87"/>
        <end position="111"/>
    </location>
</feature>